<keyword evidence="4" id="KW-1185">Reference proteome</keyword>
<name>R7UQ60_CAPTE</name>
<evidence type="ECO:0000313" key="2">
    <source>
        <dbReference type="EMBL" id="ELU08248.1"/>
    </source>
</evidence>
<accession>R7UQ60</accession>
<feature type="compositionally biased region" description="Acidic residues" evidence="1">
    <location>
        <begin position="81"/>
        <end position="98"/>
    </location>
</feature>
<dbReference type="EMBL" id="KB299194">
    <property type="protein sequence ID" value="ELU08248.1"/>
    <property type="molecule type" value="Genomic_DNA"/>
</dbReference>
<dbReference type="EMBL" id="AMQN01021825">
    <property type="status" value="NOT_ANNOTATED_CDS"/>
    <property type="molecule type" value="Genomic_DNA"/>
</dbReference>
<dbReference type="Proteomes" id="UP000014760">
    <property type="component" value="Unassembled WGS sequence"/>
</dbReference>
<evidence type="ECO:0000313" key="3">
    <source>
        <dbReference type="EnsemblMetazoa" id="CapteP193565"/>
    </source>
</evidence>
<sequence>MIRQIGQENAEIKGCMQQILHVVASSAAASAAAPAADDPLPAQTLEDVLMLKEWVSADSAFKSALVAAVRKNVFGSSACREEEEVEKEEEEEEEEEEEVGKMIARWLRYCGQRRKLGADA</sequence>
<organism evidence="2">
    <name type="scientific">Capitella teleta</name>
    <name type="common">Polychaete worm</name>
    <dbReference type="NCBI Taxonomy" id="283909"/>
    <lineage>
        <taxon>Eukaryota</taxon>
        <taxon>Metazoa</taxon>
        <taxon>Spiralia</taxon>
        <taxon>Lophotrochozoa</taxon>
        <taxon>Annelida</taxon>
        <taxon>Polychaeta</taxon>
        <taxon>Sedentaria</taxon>
        <taxon>Scolecida</taxon>
        <taxon>Capitellidae</taxon>
        <taxon>Capitella</taxon>
    </lineage>
</organism>
<reference evidence="2 4" key="2">
    <citation type="journal article" date="2013" name="Nature">
        <title>Insights into bilaterian evolution from three spiralian genomes.</title>
        <authorList>
            <person name="Simakov O."/>
            <person name="Marletaz F."/>
            <person name="Cho S.J."/>
            <person name="Edsinger-Gonzales E."/>
            <person name="Havlak P."/>
            <person name="Hellsten U."/>
            <person name="Kuo D.H."/>
            <person name="Larsson T."/>
            <person name="Lv J."/>
            <person name="Arendt D."/>
            <person name="Savage R."/>
            <person name="Osoegawa K."/>
            <person name="de Jong P."/>
            <person name="Grimwood J."/>
            <person name="Chapman J.A."/>
            <person name="Shapiro H."/>
            <person name="Aerts A."/>
            <person name="Otillar R.P."/>
            <person name="Terry A.Y."/>
            <person name="Boore J.L."/>
            <person name="Grigoriev I.V."/>
            <person name="Lindberg D.R."/>
            <person name="Seaver E.C."/>
            <person name="Weisblat D.A."/>
            <person name="Putnam N.H."/>
            <person name="Rokhsar D.S."/>
        </authorList>
    </citation>
    <scope>NUCLEOTIDE SEQUENCE</scope>
    <source>
        <strain evidence="2 4">I ESC-2004</strain>
    </source>
</reference>
<gene>
    <name evidence="2" type="ORF">CAPTEDRAFT_193565</name>
</gene>
<proteinExistence type="predicted"/>
<dbReference type="EnsemblMetazoa" id="CapteT193565">
    <property type="protein sequence ID" value="CapteP193565"/>
    <property type="gene ID" value="CapteG193565"/>
</dbReference>
<dbReference type="AlphaFoldDB" id="R7UQ60"/>
<feature type="region of interest" description="Disordered" evidence="1">
    <location>
        <begin position="79"/>
        <end position="98"/>
    </location>
</feature>
<evidence type="ECO:0000256" key="1">
    <source>
        <dbReference type="SAM" id="MobiDB-lite"/>
    </source>
</evidence>
<reference evidence="3" key="3">
    <citation type="submission" date="2015-06" db="UniProtKB">
        <authorList>
            <consortium name="EnsemblMetazoa"/>
        </authorList>
    </citation>
    <scope>IDENTIFICATION</scope>
</reference>
<reference evidence="4" key="1">
    <citation type="submission" date="2012-12" db="EMBL/GenBank/DDBJ databases">
        <authorList>
            <person name="Hellsten U."/>
            <person name="Grimwood J."/>
            <person name="Chapman J.A."/>
            <person name="Shapiro H."/>
            <person name="Aerts A."/>
            <person name="Otillar R.P."/>
            <person name="Terry A.Y."/>
            <person name="Boore J.L."/>
            <person name="Simakov O."/>
            <person name="Marletaz F."/>
            <person name="Cho S.-J."/>
            <person name="Edsinger-Gonzales E."/>
            <person name="Havlak P."/>
            <person name="Kuo D.-H."/>
            <person name="Larsson T."/>
            <person name="Lv J."/>
            <person name="Arendt D."/>
            <person name="Savage R."/>
            <person name="Osoegawa K."/>
            <person name="de Jong P."/>
            <person name="Lindberg D.R."/>
            <person name="Seaver E.C."/>
            <person name="Weisblat D.A."/>
            <person name="Putnam N.H."/>
            <person name="Grigoriev I.V."/>
            <person name="Rokhsar D.S."/>
        </authorList>
    </citation>
    <scope>NUCLEOTIDE SEQUENCE</scope>
    <source>
        <strain evidence="4">I ESC-2004</strain>
    </source>
</reference>
<evidence type="ECO:0000313" key="4">
    <source>
        <dbReference type="Proteomes" id="UP000014760"/>
    </source>
</evidence>
<dbReference type="HOGENOM" id="CLU_2051841_0_0_1"/>
<protein>
    <submittedName>
        <fullName evidence="2 3">Uncharacterized protein</fullName>
    </submittedName>
</protein>